<proteinExistence type="predicted"/>
<dbReference type="RefSeq" id="XP_016763794.1">
    <property type="nucleotide sequence ID" value="XM_016901110.1"/>
</dbReference>
<protein>
    <submittedName>
        <fullName evidence="1">Uncharacterized protein</fullName>
    </submittedName>
</protein>
<organism evidence="1 2">
    <name type="scientific">Sphaerulina musiva (strain SO2202)</name>
    <name type="common">Poplar stem canker fungus</name>
    <name type="synonym">Septoria musiva</name>
    <dbReference type="NCBI Taxonomy" id="692275"/>
    <lineage>
        <taxon>Eukaryota</taxon>
        <taxon>Fungi</taxon>
        <taxon>Dikarya</taxon>
        <taxon>Ascomycota</taxon>
        <taxon>Pezizomycotina</taxon>
        <taxon>Dothideomycetes</taxon>
        <taxon>Dothideomycetidae</taxon>
        <taxon>Mycosphaerellales</taxon>
        <taxon>Mycosphaerellaceae</taxon>
        <taxon>Sphaerulina</taxon>
    </lineage>
</organism>
<dbReference type="GeneID" id="27898247"/>
<dbReference type="AlphaFoldDB" id="M3CPK4"/>
<evidence type="ECO:0000313" key="1">
    <source>
        <dbReference type="EMBL" id="EMF15673.1"/>
    </source>
</evidence>
<reference evidence="1 2" key="1">
    <citation type="journal article" date="2012" name="PLoS Pathog.">
        <title>Diverse lifestyles and strategies of plant pathogenesis encoded in the genomes of eighteen Dothideomycetes fungi.</title>
        <authorList>
            <person name="Ohm R.A."/>
            <person name="Feau N."/>
            <person name="Henrissat B."/>
            <person name="Schoch C.L."/>
            <person name="Horwitz B.A."/>
            <person name="Barry K.W."/>
            <person name="Condon B.J."/>
            <person name="Copeland A.C."/>
            <person name="Dhillon B."/>
            <person name="Glaser F."/>
            <person name="Hesse C.N."/>
            <person name="Kosti I."/>
            <person name="LaButti K."/>
            <person name="Lindquist E.A."/>
            <person name="Lucas S."/>
            <person name="Salamov A.A."/>
            <person name="Bradshaw R.E."/>
            <person name="Ciuffetti L."/>
            <person name="Hamelin R.C."/>
            <person name="Kema G.H.J."/>
            <person name="Lawrence C."/>
            <person name="Scott J.A."/>
            <person name="Spatafora J.W."/>
            <person name="Turgeon B.G."/>
            <person name="de Wit P.J.G.M."/>
            <person name="Zhong S."/>
            <person name="Goodwin S.B."/>
            <person name="Grigoriev I.V."/>
        </authorList>
    </citation>
    <scope>NUCLEOTIDE SEQUENCE [LARGE SCALE GENOMIC DNA]</scope>
    <source>
        <strain evidence="1 2">SO2202</strain>
    </source>
</reference>
<evidence type="ECO:0000313" key="2">
    <source>
        <dbReference type="Proteomes" id="UP000016931"/>
    </source>
</evidence>
<name>M3CPK4_SPHMS</name>
<accession>M3CPK4</accession>
<dbReference type="Proteomes" id="UP000016931">
    <property type="component" value="Unassembled WGS sequence"/>
</dbReference>
<dbReference type="HOGENOM" id="CLU_2723831_0_0_1"/>
<dbReference type="EMBL" id="KB456261">
    <property type="protein sequence ID" value="EMF15673.1"/>
    <property type="molecule type" value="Genomic_DNA"/>
</dbReference>
<sequence length="72" mass="8134">MAITSITPSDALWLVQTTQQYGPSWEHTCRGYKVLDNIINPGQLALFEHFMSSSLDTPTFLPRMTYAILDLS</sequence>
<gene>
    <name evidence="1" type="ORF">SEPMUDRAFT_114756</name>
</gene>
<keyword evidence="2" id="KW-1185">Reference proteome</keyword>